<comment type="similarity">
    <text evidence="2">Belongs to the prokaryotic Ku family.</text>
</comment>
<dbReference type="GO" id="GO:0006303">
    <property type="term" value="P:double-strand break repair via nonhomologous end joining"/>
    <property type="evidence" value="ECO:0007669"/>
    <property type="project" value="UniProtKB-UniRule"/>
</dbReference>
<evidence type="ECO:0000313" key="6">
    <source>
        <dbReference type="Proteomes" id="UP000241229"/>
    </source>
</evidence>
<evidence type="ECO:0000256" key="3">
    <source>
        <dbReference type="SAM" id="MobiDB-lite"/>
    </source>
</evidence>
<feature type="domain" description="Ku" evidence="4">
    <location>
        <begin position="56"/>
        <end position="185"/>
    </location>
</feature>
<dbReference type="GO" id="GO:0003690">
    <property type="term" value="F:double-stranded DNA binding"/>
    <property type="evidence" value="ECO:0007669"/>
    <property type="project" value="UniProtKB-UniRule"/>
</dbReference>
<reference evidence="5 6" key="1">
    <citation type="submission" date="2018-03" db="EMBL/GenBank/DDBJ databases">
        <title>The draft genome of Mesorhizobium sp. 6GN-30.</title>
        <authorList>
            <person name="Liu L."/>
            <person name="Li L."/>
            <person name="Wang T."/>
            <person name="Zhang X."/>
            <person name="Liang L."/>
        </authorList>
    </citation>
    <scope>NUCLEOTIDE SEQUENCE [LARGE SCALE GENOMIC DNA]</scope>
    <source>
        <strain evidence="5 6">6GN30</strain>
    </source>
</reference>
<proteinExistence type="inferred from homology"/>
<dbReference type="EMBL" id="PXYK01000009">
    <property type="protein sequence ID" value="PSJ60593.1"/>
    <property type="molecule type" value="Genomic_DNA"/>
</dbReference>
<evidence type="ECO:0000313" key="5">
    <source>
        <dbReference type="EMBL" id="PSJ60593.1"/>
    </source>
</evidence>
<dbReference type="Proteomes" id="UP000241229">
    <property type="component" value="Unassembled WGS sequence"/>
</dbReference>
<dbReference type="PANTHER" id="PTHR41251">
    <property type="entry name" value="NON-HOMOLOGOUS END JOINING PROTEIN KU"/>
    <property type="match status" value="1"/>
</dbReference>
<dbReference type="SMART" id="SM00559">
    <property type="entry name" value="Ku78"/>
    <property type="match status" value="1"/>
</dbReference>
<sequence length="277" mass="31161">MAAPRAVWKGFLKFGSVACAVKLVGATSEAEKVHFRILNRKTREPVKSAYVDEGTDKIVETEDQVKGFELDNGEFLVIEPDEIKRLKLTSEHTLEVDAFVDIDAIDQRYLEKPYHMVPADKVAREPFAVIREALLRKKAAARSCIVLYQRGREVVIQPEDGGLLMTTLRSRNEVLDADAVFDELKKVKTDAEMIEIAELLIDKKATTFDPSKFEDTYENALIEMIRAKQQGKAPPRAAPRPKENVVNLADVLRKSLEKEGISRKDKATPKKGRKKAA</sequence>
<keyword evidence="2" id="KW-0233">DNA recombination</keyword>
<dbReference type="OrthoDB" id="9780854at2"/>
<dbReference type="PANTHER" id="PTHR41251:SF1">
    <property type="entry name" value="NON-HOMOLOGOUS END JOINING PROTEIN KU"/>
    <property type="match status" value="1"/>
</dbReference>
<keyword evidence="1 2" id="KW-0238">DNA-binding</keyword>
<dbReference type="InterPro" id="IPR006164">
    <property type="entry name" value="DNA_bd_Ku70/Ku80"/>
</dbReference>
<keyword evidence="6" id="KW-1185">Reference proteome</keyword>
<dbReference type="PIRSF" id="PIRSF006493">
    <property type="entry name" value="Prok_Ku"/>
    <property type="match status" value="1"/>
</dbReference>
<dbReference type="Pfam" id="PF02735">
    <property type="entry name" value="Ku"/>
    <property type="match status" value="1"/>
</dbReference>
<keyword evidence="2" id="KW-0227">DNA damage</keyword>
<feature type="compositionally biased region" description="Basic and acidic residues" evidence="3">
    <location>
        <begin position="257"/>
        <end position="268"/>
    </location>
</feature>
<feature type="region of interest" description="Disordered" evidence="3">
    <location>
        <begin position="257"/>
        <end position="277"/>
    </location>
</feature>
<dbReference type="NCBIfam" id="TIGR02772">
    <property type="entry name" value="Ku_bact"/>
    <property type="match status" value="1"/>
</dbReference>
<name>A0A2P7SDP8_9HYPH</name>
<dbReference type="InterPro" id="IPR009187">
    <property type="entry name" value="Prok_Ku"/>
</dbReference>
<organism evidence="5 6">
    <name type="scientific">Kumtagia ephedrae</name>
    <dbReference type="NCBI Taxonomy" id="2116701"/>
    <lineage>
        <taxon>Bacteria</taxon>
        <taxon>Pseudomonadati</taxon>
        <taxon>Pseudomonadota</taxon>
        <taxon>Alphaproteobacteria</taxon>
        <taxon>Hyphomicrobiales</taxon>
        <taxon>Phyllobacteriaceae</taxon>
        <taxon>Kumtagia</taxon>
    </lineage>
</organism>
<evidence type="ECO:0000256" key="1">
    <source>
        <dbReference type="ARBA" id="ARBA00023125"/>
    </source>
</evidence>
<comment type="subunit">
    <text evidence="2">Homodimer. Interacts with LigD.</text>
</comment>
<keyword evidence="2" id="KW-0234">DNA repair</keyword>
<dbReference type="SUPFAM" id="SSF100939">
    <property type="entry name" value="SPOC domain-like"/>
    <property type="match status" value="1"/>
</dbReference>
<protein>
    <recommendedName>
        <fullName evidence="2">Non-homologous end joining protein Ku</fullName>
    </recommendedName>
</protein>
<dbReference type="Gene3D" id="2.40.290.10">
    <property type="match status" value="1"/>
</dbReference>
<comment type="function">
    <text evidence="2">With LigD forms a non-homologous end joining (NHEJ) DNA repair enzyme, which repairs dsDNA breaks with reduced fidelity. Binds linear dsDNA with 5'- and 3'- overhangs but not closed circular dsDNA nor ssDNA. Recruits and stimulates the ligase activity of LigD.</text>
</comment>
<accession>A0A2P7SDP8</accession>
<dbReference type="InterPro" id="IPR016194">
    <property type="entry name" value="SPOC-like_C_dom_sf"/>
</dbReference>
<dbReference type="GO" id="GO:0006310">
    <property type="term" value="P:DNA recombination"/>
    <property type="evidence" value="ECO:0007669"/>
    <property type="project" value="UniProtKB-KW"/>
</dbReference>
<dbReference type="RefSeq" id="WP_106772328.1">
    <property type="nucleotide sequence ID" value="NZ_PXYK01000009.1"/>
</dbReference>
<evidence type="ECO:0000259" key="4">
    <source>
        <dbReference type="SMART" id="SM00559"/>
    </source>
</evidence>
<dbReference type="HAMAP" id="MF_01875">
    <property type="entry name" value="Prokaryotic_Ku"/>
    <property type="match status" value="1"/>
</dbReference>
<gene>
    <name evidence="2" type="primary">ku</name>
    <name evidence="5" type="ORF">C7I84_11510</name>
</gene>
<dbReference type="AlphaFoldDB" id="A0A2P7SDP8"/>
<evidence type="ECO:0000256" key="2">
    <source>
        <dbReference type="HAMAP-Rule" id="MF_01875"/>
    </source>
</evidence>
<comment type="caution">
    <text evidence="5">The sequence shown here is derived from an EMBL/GenBank/DDBJ whole genome shotgun (WGS) entry which is preliminary data.</text>
</comment>